<dbReference type="PROSITE" id="PS51007">
    <property type="entry name" value="CYTC"/>
    <property type="match status" value="1"/>
</dbReference>
<sequence>MLRLILLVLVFKGLLFGISLKSIFDYTFSTNKEYNPEKGEEIYFQKKCNICHGNQGEKIFSNSKKLKDMTPEQIKASLIAYTLESSKKSTQMALYAKELSHDDIDNIIAYLKGGDFAFKLQEKELLEEEPAKKTKHGTFIK</sequence>
<gene>
    <name evidence="6" type="ORF">DU473_00310</name>
</gene>
<dbReference type="GO" id="GO:0020037">
    <property type="term" value="F:heme binding"/>
    <property type="evidence" value="ECO:0007669"/>
    <property type="project" value="InterPro"/>
</dbReference>
<dbReference type="Gene3D" id="1.10.760.10">
    <property type="entry name" value="Cytochrome c-like domain"/>
    <property type="match status" value="1"/>
</dbReference>
<evidence type="ECO:0000313" key="6">
    <source>
        <dbReference type="EMBL" id="TBR82316.1"/>
    </source>
</evidence>
<feature type="domain" description="Cytochrome c" evidence="5">
    <location>
        <begin position="34"/>
        <end position="115"/>
    </location>
</feature>
<evidence type="ECO:0000256" key="4">
    <source>
        <dbReference type="PROSITE-ProRule" id="PRU00433"/>
    </source>
</evidence>
<dbReference type="InterPro" id="IPR036909">
    <property type="entry name" value="Cyt_c-like_dom_sf"/>
</dbReference>
<dbReference type="SUPFAM" id="SSF46626">
    <property type="entry name" value="Cytochrome c"/>
    <property type="match status" value="1"/>
</dbReference>
<evidence type="ECO:0000313" key="7">
    <source>
        <dbReference type="Proteomes" id="UP000292583"/>
    </source>
</evidence>
<comment type="caution">
    <text evidence="6">The sequence shown here is derived from an EMBL/GenBank/DDBJ whole genome shotgun (WGS) entry which is preliminary data.</text>
</comment>
<proteinExistence type="predicted"/>
<reference evidence="6 7" key="1">
    <citation type="submission" date="2018-07" db="EMBL/GenBank/DDBJ databases">
        <title>Campylobacter zealandensis sp. nov., isolated from birds and water in New Zealand.</title>
        <authorList>
            <person name="Wilkinson D.A."/>
            <person name="Biggs P.J."/>
            <person name="French N.P."/>
            <person name="Midwinter A.C."/>
        </authorList>
    </citation>
    <scope>NUCLEOTIDE SEQUENCE [LARGE SCALE GENOMIC DNA]</scope>
    <source>
        <strain evidence="6 7">B423b</strain>
    </source>
</reference>
<keyword evidence="7" id="KW-1185">Reference proteome</keyword>
<dbReference type="RefSeq" id="WP_131163303.1">
    <property type="nucleotide sequence ID" value="NZ_CP076657.1"/>
</dbReference>
<dbReference type="GO" id="GO:0009055">
    <property type="term" value="F:electron transfer activity"/>
    <property type="evidence" value="ECO:0007669"/>
    <property type="project" value="InterPro"/>
</dbReference>
<dbReference type="GO" id="GO:0046872">
    <property type="term" value="F:metal ion binding"/>
    <property type="evidence" value="ECO:0007669"/>
    <property type="project" value="UniProtKB-KW"/>
</dbReference>
<dbReference type="Pfam" id="PF13442">
    <property type="entry name" value="Cytochrome_CBB3"/>
    <property type="match status" value="1"/>
</dbReference>
<dbReference type="AlphaFoldDB" id="A0A4Q9JWK4"/>
<evidence type="ECO:0000256" key="2">
    <source>
        <dbReference type="ARBA" id="ARBA00022723"/>
    </source>
</evidence>
<protein>
    <submittedName>
        <fullName evidence="6">Cytochrome C</fullName>
    </submittedName>
</protein>
<keyword evidence="1 4" id="KW-0349">Heme</keyword>
<keyword evidence="3 4" id="KW-0408">Iron</keyword>
<keyword evidence="2 4" id="KW-0479">Metal-binding</keyword>
<name>A0A4Q9JWK4_9BACT</name>
<evidence type="ECO:0000259" key="5">
    <source>
        <dbReference type="PROSITE" id="PS51007"/>
    </source>
</evidence>
<dbReference type="Proteomes" id="UP000292583">
    <property type="component" value="Unassembled WGS sequence"/>
</dbReference>
<accession>A0A4Q9JWK4</accession>
<evidence type="ECO:0000256" key="3">
    <source>
        <dbReference type="ARBA" id="ARBA00023004"/>
    </source>
</evidence>
<dbReference type="OrthoDB" id="5340148at2"/>
<dbReference type="InterPro" id="IPR009056">
    <property type="entry name" value="Cyt_c-like_dom"/>
</dbReference>
<organism evidence="6 7">
    <name type="scientific">Campylobacter novaezeelandiae</name>
    <dbReference type="NCBI Taxonomy" id="2267891"/>
    <lineage>
        <taxon>Bacteria</taxon>
        <taxon>Pseudomonadati</taxon>
        <taxon>Campylobacterota</taxon>
        <taxon>Epsilonproteobacteria</taxon>
        <taxon>Campylobacterales</taxon>
        <taxon>Campylobacteraceae</taxon>
        <taxon>Campylobacter</taxon>
    </lineage>
</organism>
<dbReference type="EMBL" id="QPGR01000001">
    <property type="protein sequence ID" value="TBR82316.1"/>
    <property type="molecule type" value="Genomic_DNA"/>
</dbReference>
<evidence type="ECO:0000256" key="1">
    <source>
        <dbReference type="ARBA" id="ARBA00022617"/>
    </source>
</evidence>